<proteinExistence type="predicted"/>
<dbReference type="InterPro" id="IPR046164">
    <property type="entry name" value="DUF6166"/>
</dbReference>
<dbReference type="InterPro" id="IPR010982">
    <property type="entry name" value="Lambda_DNA-bd_dom_sf"/>
</dbReference>
<sequence length="204" mass="23344">MAIVMNNHVFKGHRTLLGNKFVTYGELELPTRFDNYPKSKNGFDWGNSSIGANQLAFSILFQLSSQELAEKYVEQFTHDVVRGLHTRDWILSASDVLEWIEKNCDIVQQKEPETKVKVKAANNPAKKPKKQKSNIVKDICKELDITQKQLAEILEVPEGTVSSWAVKNEIPRLGKKAIEFYMKSQKNQKIVDSYRSFIELLQAS</sequence>
<protein>
    <submittedName>
        <fullName evidence="2">Helix-turn-helix transcriptional regulator</fullName>
    </submittedName>
</protein>
<organism evidence="2 3">
    <name type="scientific">Sulfurimonas paralvinellae</name>
    <dbReference type="NCBI Taxonomy" id="317658"/>
    <lineage>
        <taxon>Bacteria</taxon>
        <taxon>Pseudomonadati</taxon>
        <taxon>Campylobacterota</taxon>
        <taxon>Epsilonproteobacteria</taxon>
        <taxon>Campylobacterales</taxon>
        <taxon>Sulfurimonadaceae</taxon>
        <taxon>Sulfurimonas</taxon>
    </lineage>
</organism>
<evidence type="ECO:0000313" key="2">
    <source>
        <dbReference type="EMBL" id="QOP45647.1"/>
    </source>
</evidence>
<reference evidence="2 3" key="1">
    <citation type="submission" date="2019-07" db="EMBL/GenBank/DDBJ databases">
        <title>Sulfurimonas paralvinellae sp. nov., a novel mesophilic, hydrogen- and sulfur-oxidizing chemolithoautotroph within the Epsilonproteo- bacteria isolated from a deep-sea hydrothermal vent polychaete nest, reclassification of Thiomicrospira denitrificans as Sulfurimonas denitrificans comb. nov. and emended description of the genus Sulfurimonas.</title>
        <authorList>
            <person name="Wang S."/>
            <person name="Jiang L."/>
            <person name="Shao Z."/>
        </authorList>
    </citation>
    <scope>NUCLEOTIDE SEQUENCE [LARGE SCALE GENOMIC DNA]</scope>
    <source>
        <strain evidence="2 3">GO25</strain>
    </source>
</reference>
<keyword evidence="3" id="KW-1185">Reference proteome</keyword>
<dbReference type="Proteomes" id="UP000593580">
    <property type="component" value="Chromosome"/>
</dbReference>
<evidence type="ECO:0000259" key="1">
    <source>
        <dbReference type="PROSITE" id="PS50943"/>
    </source>
</evidence>
<dbReference type="PROSITE" id="PS50943">
    <property type="entry name" value="HTH_CROC1"/>
    <property type="match status" value="1"/>
</dbReference>
<dbReference type="EMBL" id="CP041406">
    <property type="protein sequence ID" value="QOP45647.1"/>
    <property type="molecule type" value="Genomic_DNA"/>
</dbReference>
<dbReference type="Pfam" id="PF19663">
    <property type="entry name" value="DUF6166"/>
    <property type="match status" value="1"/>
</dbReference>
<dbReference type="GO" id="GO:0003677">
    <property type="term" value="F:DNA binding"/>
    <property type="evidence" value="ECO:0007669"/>
    <property type="project" value="InterPro"/>
</dbReference>
<dbReference type="KEGG" id="spal:FM071_04840"/>
<name>A0A7M1B7D8_9BACT</name>
<dbReference type="AlphaFoldDB" id="A0A7M1B7D8"/>
<evidence type="ECO:0000313" key="3">
    <source>
        <dbReference type="Proteomes" id="UP000593580"/>
    </source>
</evidence>
<feature type="domain" description="HTH cro/C1-type" evidence="1">
    <location>
        <begin position="136"/>
        <end position="164"/>
    </location>
</feature>
<dbReference type="Gene3D" id="1.10.260.40">
    <property type="entry name" value="lambda repressor-like DNA-binding domains"/>
    <property type="match status" value="1"/>
</dbReference>
<gene>
    <name evidence="2" type="ORF">FM071_04840</name>
</gene>
<dbReference type="SUPFAM" id="SSF47413">
    <property type="entry name" value="lambda repressor-like DNA-binding domains"/>
    <property type="match status" value="1"/>
</dbReference>
<dbReference type="InterPro" id="IPR001387">
    <property type="entry name" value="Cro/C1-type_HTH"/>
</dbReference>
<accession>A0A7M1B7D8</accession>
<dbReference type="CDD" id="cd00093">
    <property type="entry name" value="HTH_XRE"/>
    <property type="match status" value="1"/>
</dbReference>